<proteinExistence type="predicted"/>
<dbReference type="InterPro" id="IPR057419">
    <property type="entry name" value="PH-like_2_kinetoplastida"/>
</dbReference>
<feature type="region of interest" description="Disordered" evidence="1">
    <location>
        <begin position="387"/>
        <end position="427"/>
    </location>
</feature>
<sequence>MKSRPPTKNSINMHDIVAQPLGALAGAVSAALLRPVDLDDDEVNSIFDEVSFILLRAEEALAAGEADAFCALFRLLTKGFTHKASFFNKGIELFGFNKALLQSLHDIFRGAVTRRGFPLQSEAVVELLRVIGNLCDGGSIKEECGALFMEGLANTLSDIYRQDLDEANKHFLTQRVVAVAMINLMKGSKNNRHRILSWNFLANSCALSVDAFFQLQCIELLFRVSRSSIAVFRNLQSRLQPSVTEKIPQLVNGPTLMTGMIELLNDINEKRDDVLVFPLERAEVAGVVVDCRTISYFTPNYLVILVTPNNVKEITVPYTLVRSVRLGRDCSVNLRLHEMPLSAAEVVGETSDERTLTLTMTEKQLQLFKESSVRSWMLSIISSNIQSRKNTTEVPGETHAEGDVPAGPSLPSNVKENTGEKRRRADSIQLVEGGQREASFNLKDALKSSRISVDSVVKQMKRIMDPKDELGHHEATAIIFESMGEIQKLVDDARVTTDGYRDNLKVTVEGYIQILDDCLRVSRSKAVSVVDKLNDTLQELKAINTTIHDRMACIEITLRQSLDDSRRDEAAACLSLKSEGEQRIAKLEELLDSGLIQQSSKLSGFSRAFP</sequence>
<name>G0UK07_TRYCI</name>
<reference evidence="3" key="1">
    <citation type="journal article" date="2012" name="Proc. Natl. Acad. Sci. U.S.A.">
        <title>Antigenic diversity is generated by distinct evolutionary mechanisms in African trypanosome species.</title>
        <authorList>
            <person name="Jackson A.P."/>
            <person name="Berry A."/>
            <person name="Aslett M."/>
            <person name="Allison H.C."/>
            <person name="Burton P."/>
            <person name="Vavrova-Anderson J."/>
            <person name="Brown R."/>
            <person name="Browne H."/>
            <person name="Corton N."/>
            <person name="Hauser H."/>
            <person name="Gamble J."/>
            <person name="Gilderthorp R."/>
            <person name="Marcello L."/>
            <person name="McQuillan J."/>
            <person name="Otto T.D."/>
            <person name="Quail M.A."/>
            <person name="Sanders M.J."/>
            <person name="van Tonder A."/>
            <person name="Ginger M.L."/>
            <person name="Field M.C."/>
            <person name="Barry J.D."/>
            <person name="Hertz-Fowler C."/>
            <person name="Berriman M."/>
        </authorList>
    </citation>
    <scope>NUCLEOTIDE SEQUENCE</scope>
    <source>
        <strain evidence="3">IL3000</strain>
    </source>
</reference>
<dbReference type="EMBL" id="HE575316">
    <property type="protein sequence ID" value="CCC89712.1"/>
    <property type="molecule type" value="Genomic_DNA"/>
</dbReference>
<dbReference type="InterPro" id="IPR058392">
    <property type="entry name" value="DUF8079"/>
</dbReference>
<evidence type="ECO:0000313" key="3">
    <source>
        <dbReference type="EMBL" id="CCC89712.1"/>
    </source>
</evidence>
<evidence type="ECO:0000259" key="2">
    <source>
        <dbReference type="Pfam" id="PF25405"/>
    </source>
</evidence>
<dbReference type="AlphaFoldDB" id="G0UK07"/>
<feature type="domain" description="PH-like" evidence="2">
    <location>
        <begin position="271"/>
        <end position="383"/>
    </location>
</feature>
<accession>G0UK07</accession>
<feature type="compositionally biased region" description="Basic and acidic residues" evidence="1">
    <location>
        <begin position="417"/>
        <end position="426"/>
    </location>
</feature>
<protein>
    <recommendedName>
        <fullName evidence="2">PH-like domain-containing protein</fullName>
    </recommendedName>
</protein>
<evidence type="ECO:0000256" key="1">
    <source>
        <dbReference type="SAM" id="MobiDB-lite"/>
    </source>
</evidence>
<dbReference type="VEuPathDB" id="TriTrypDB:TcIL3000_3_1390"/>
<dbReference type="Pfam" id="PF25405">
    <property type="entry name" value="PH_30"/>
    <property type="match status" value="1"/>
</dbReference>
<organism evidence="3">
    <name type="scientific">Trypanosoma congolense (strain IL3000)</name>
    <dbReference type="NCBI Taxonomy" id="1068625"/>
    <lineage>
        <taxon>Eukaryota</taxon>
        <taxon>Discoba</taxon>
        <taxon>Euglenozoa</taxon>
        <taxon>Kinetoplastea</taxon>
        <taxon>Metakinetoplastina</taxon>
        <taxon>Trypanosomatida</taxon>
        <taxon>Trypanosomatidae</taxon>
        <taxon>Trypanosoma</taxon>
        <taxon>Nannomonas</taxon>
    </lineage>
</organism>
<dbReference type="Pfam" id="PF26290">
    <property type="entry name" value="DUF8079"/>
    <property type="match status" value="1"/>
</dbReference>
<gene>
    <name evidence="3" type="ORF">TCIL3000_3_1390</name>
</gene>